<gene>
    <name evidence="2" type="ORF">BSAL_76570</name>
</gene>
<organism evidence="2 3">
    <name type="scientific">Bodo saltans</name>
    <name type="common">Flagellated protozoan</name>
    <dbReference type="NCBI Taxonomy" id="75058"/>
    <lineage>
        <taxon>Eukaryota</taxon>
        <taxon>Discoba</taxon>
        <taxon>Euglenozoa</taxon>
        <taxon>Kinetoplastea</taxon>
        <taxon>Metakinetoplastina</taxon>
        <taxon>Eubodonida</taxon>
        <taxon>Bodonidae</taxon>
        <taxon>Bodo</taxon>
    </lineage>
</organism>
<feature type="non-terminal residue" evidence="2">
    <location>
        <position position="1"/>
    </location>
</feature>
<feature type="transmembrane region" description="Helical" evidence="1">
    <location>
        <begin position="106"/>
        <end position="128"/>
    </location>
</feature>
<dbReference type="VEuPathDB" id="TriTrypDB:BSAL_76570"/>
<name>A0A0S4IW85_BODSA</name>
<reference evidence="3" key="1">
    <citation type="submission" date="2015-09" db="EMBL/GenBank/DDBJ databases">
        <authorList>
            <consortium name="Pathogen Informatics"/>
        </authorList>
    </citation>
    <scope>NUCLEOTIDE SEQUENCE [LARGE SCALE GENOMIC DNA]</scope>
    <source>
        <strain evidence="3">Lake Konstanz</strain>
    </source>
</reference>
<evidence type="ECO:0000313" key="2">
    <source>
        <dbReference type="EMBL" id="CUG26260.1"/>
    </source>
</evidence>
<accession>A0A0S4IW85</accession>
<keyword evidence="1 2" id="KW-0812">Transmembrane</keyword>
<keyword evidence="1" id="KW-0472">Membrane</keyword>
<evidence type="ECO:0000313" key="3">
    <source>
        <dbReference type="Proteomes" id="UP000051952"/>
    </source>
</evidence>
<proteinExistence type="predicted"/>
<keyword evidence="1" id="KW-1133">Transmembrane helix</keyword>
<evidence type="ECO:0000256" key="1">
    <source>
        <dbReference type="SAM" id="Phobius"/>
    </source>
</evidence>
<protein>
    <submittedName>
        <fullName evidence="2">Transmembrane protein, putative</fullName>
    </submittedName>
</protein>
<sequence length="360" mass="39925">PTWYCAYYCWDWCARCRRRRCHERGAFVRRRHRAARDGAGTAVGKAKDRRQRWHQTSRILGKESRPAASRLAASWVAGHPVRRVAAAWCGASTAPIVSTSRTSRSVVCGVLMLCVWIALPVYCTWEVLVRARRGGSKFALRSVPCYRGRTLQRPASVSRLVPALRSAMLCTGSASCVGPAAAARQKRAPDQVTLHSQYRTASTPPTYWKTWRLCSAGTSFFFVLLLPASRLPGSLVRQCVTDLPIRRVRRADVVHVDRVACVLHVGTYYPWAAWQLQICTAKCSLLPRTGTCAKQLTSSPLNSQQTCTRIEECHALCTGSTSSVGPLAIYRQQRSRKGHRIGHLAQPVQIAAKVMPAGSR</sequence>
<dbReference type="EMBL" id="CYKH01000721">
    <property type="protein sequence ID" value="CUG26260.1"/>
    <property type="molecule type" value="Genomic_DNA"/>
</dbReference>
<dbReference type="Proteomes" id="UP000051952">
    <property type="component" value="Unassembled WGS sequence"/>
</dbReference>
<keyword evidence="3" id="KW-1185">Reference proteome</keyword>
<dbReference type="AlphaFoldDB" id="A0A0S4IW85"/>